<comment type="caution">
    <text evidence="2">The sequence shown here is derived from an EMBL/GenBank/DDBJ whole genome shotgun (WGS) entry which is preliminary data.</text>
</comment>
<evidence type="ECO:0000313" key="3">
    <source>
        <dbReference type="Proteomes" id="UP001152484"/>
    </source>
</evidence>
<evidence type="ECO:0000313" key="2">
    <source>
        <dbReference type="EMBL" id="CAH9111528.1"/>
    </source>
</evidence>
<sequence length="104" mass="12073">MQVYTGNTPPLAVDDMSKRQSKCPDRFTFSGPRKEKRRRKQEKGKEQYIGDDVGHAIVGPLNLDPSEMPHAELLQKTSEIMHDGLLKNHKRIKERKYKTGYDEF</sequence>
<gene>
    <name evidence="2" type="ORF">CEURO_LOCUS19290</name>
</gene>
<name>A0A9P0ZTV8_CUSEU</name>
<evidence type="ECO:0000256" key="1">
    <source>
        <dbReference type="SAM" id="MobiDB-lite"/>
    </source>
</evidence>
<reference evidence="2" key="1">
    <citation type="submission" date="2022-07" db="EMBL/GenBank/DDBJ databases">
        <authorList>
            <person name="Macas J."/>
            <person name="Novak P."/>
            <person name="Neumann P."/>
        </authorList>
    </citation>
    <scope>NUCLEOTIDE SEQUENCE</scope>
</reference>
<proteinExistence type="predicted"/>
<keyword evidence="3" id="KW-1185">Reference proteome</keyword>
<dbReference type="EMBL" id="CAMAPE010000054">
    <property type="protein sequence ID" value="CAH9111528.1"/>
    <property type="molecule type" value="Genomic_DNA"/>
</dbReference>
<organism evidence="2 3">
    <name type="scientific">Cuscuta europaea</name>
    <name type="common">European dodder</name>
    <dbReference type="NCBI Taxonomy" id="41803"/>
    <lineage>
        <taxon>Eukaryota</taxon>
        <taxon>Viridiplantae</taxon>
        <taxon>Streptophyta</taxon>
        <taxon>Embryophyta</taxon>
        <taxon>Tracheophyta</taxon>
        <taxon>Spermatophyta</taxon>
        <taxon>Magnoliopsida</taxon>
        <taxon>eudicotyledons</taxon>
        <taxon>Gunneridae</taxon>
        <taxon>Pentapetalae</taxon>
        <taxon>asterids</taxon>
        <taxon>lamiids</taxon>
        <taxon>Solanales</taxon>
        <taxon>Convolvulaceae</taxon>
        <taxon>Cuscuteae</taxon>
        <taxon>Cuscuta</taxon>
        <taxon>Cuscuta subgen. Cuscuta</taxon>
    </lineage>
</organism>
<dbReference type="Proteomes" id="UP001152484">
    <property type="component" value="Unassembled WGS sequence"/>
</dbReference>
<dbReference type="OrthoDB" id="10443313at2759"/>
<feature type="region of interest" description="Disordered" evidence="1">
    <location>
        <begin position="1"/>
        <end position="47"/>
    </location>
</feature>
<accession>A0A9P0ZTV8</accession>
<dbReference type="AlphaFoldDB" id="A0A9P0ZTV8"/>
<feature type="compositionally biased region" description="Basic and acidic residues" evidence="1">
    <location>
        <begin position="15"/>
        <end position="25"/>
    </location>
</feature>
<protein>
    <submittedName>
        <fullName evidence="2">Uncharacterized protein</fullName>
    </submittedName>
</protein>